<keyword evidence="3" id="KW-1185">Reference proteome</keyword>
<evidence type="ECO:0000313" key="2">
    <source>
        <dbReference type="EMBL" id="BBZ31070.1"/>
    </source>
</evidence>
<dbReference type="InterPro" id="IPR000084">
    <property type="entry name" value="PE-PGRS_N"/>
</dbReference>
<dbReference type="Pfam" id="PF00934">
    <property type="entry name" value="PE"/>
    <property type="match status" value="1"/>
</dbReference>
<protein>
    <recommendedName>
        <fullName evidence="1">PE domain-containing protein</fullName>
    </recommendedName>
</protein>
<dbReference type="AlphaFoldDB" id="A0A7I7XPC9"/>
<feature type="domain" description="PE" evidence="1">
    <location>
        <begin position="15"/>
        <end position="92"/>
    </location>
</feature>
<accession>A0A7I7XPC9</accession>
<proteinExistence type="predicted"/>
<dbReference type="KEGG" id="mmag:MMAD_53650"/>
<gene>
    <name evidence="2" type="ORF">MMAD_53650</name>
</gene>
<evidence type="ECO:0000313" key="3">
    <source>
        <dbReference type="Proteomes" id="UP000466517"/>
    </source>
</evidence>
<dbReference type="RefSeq" id="WP_163743037.1">
    <property type="nucleotide sequence ID" value="NZ_AP022610.1"/>
</dbReference>
<reference evidence="2 3" key="1">
    <citation type="journal article" date="2019" name="Emerg. Microbes Infect.">
        <title>Comprehensive subspecies identification of 175 nontuberculous mycobacteria species based on 7547 genomic profiles.</title>
        <authorList>
            <person name="Matsumoto Y."/>
            <person name="Kinjo T."/>
            <person name="Motooka D."/>
            <person name="Nabeya D."/>
            <person name="Jung N."/>
            <person name="Uechi K."/>
            <person name="Horii T."/>
            <person name="Iida T."/>
            <person name="Fujita J."/>
            <person name="Nakamura S."/>
        </authorList>
    </citation>
    <scope>NUCLEOTIDE SEQUENCE [LARGE SCALE GENOMIC DNA]</scope>
    <source>
        <strain evidence="2 3">JCM 13574</strain>
    </source>
</reference>
<organism evidence="2 3">
    <name type="scientific">Mycolicibacterium madagascariense</name>
    <dbReference type="NCBI Taxonomy" id="212765"/>
    <lineage>
        <taxon>Bacteria</taxon>
        <taxon>Bacillati</taxon>
        <taxon>Actinomycetota</taxon>
        <taxon>Actinomycetes</taxon>
        <taxon>Mycobacteriales</taxon>
        <taxon>Mycobacteriaceae</taxon>
        <taxon>Mycolicibacterium</taxon>
    </lineage>
</organism>
<dbReference type="EMBL" id="AP022610">
    <property type="protein sequence ID" value="BBZ31070.1"/>
    <property type="molecule type" value="Genomic_DNA"/>
</dbReference>
<evidence type="ECO:0000259" key="1">
    <source>
        <dbReference type="Pfam" id="PF00934"/>
    </source>
</evidence>
<name>A0A7I7XPC9_9MYCO</name>
<dbReference type="Proteomes" id="UP000466517">
    <property type="component" value="Chromosome"/>
</dbReference>
<sequence length="103" mass="10835">MGTGDQPPPLKVDPEQLEKLGHQLLAAARSIPEPLPPFVVTGTDAISLAIAERLPAVEGTIAQALPQLKADATRTADNVITAAHRYASTDAQLAQEYGRMLGP</sequence>